<dbReference type="EMBL" id="KZ613856">
    <property type="protein sequence ID" value="PMD54980.1"/>
    <property type="molecule type" value="Genomic_DNA"/>
</dbReference>
<evidence type="ECO:0000256" key="2">
    <source>
        <dbReference type="ARBA" id="ARBA00022448"/>
    </source>
</evidence>
<dbReference type="InParanoid" id="A0A2J6SW24"/>
<sequence>MPKVISYTPAWLSKPNPGHEIFTSKVMSTQPASSNGSSASIKRSAKPGPRRTIARRGTEVFIAVGREIRWADLVYLKEAWEDKQSRNSFGKEKGGDGDNQYEGDHAQGYRTIKTQVAEDIRQLIISPHANYIAILTTHTVHVAILPEPSLLTAADTAPMKLKYYTLGPTTHVTSQWGIASALWHPLGVNGTCLVTVTEDAIVRLWELSIADRWSFDRPTLAIDLKKLADGTSVDQDFGASVHGTSKGFSPDSFEMEVASACFAGRGSGGWSPMTLWIAMREGDVYALCPLLPEKWSPPPTLIPSLSVSIVAKVAALEDEQGASPQSKLLAQQQLEWMSEIDNQEPLHSEGPPGEPPAEVYTRPGKPGRVPKLQGPFDLDLAPEESEDELDGLLSDICVIGPKMDADELMFGEEDDLELDEVDQEGLSVGIVCLLTTSGRLSVCLDLDGVEAQWLPKAKEKRLRFVEDSDPPSLLTFEVLDTSRGLEVWEGNWPVFSHDVNSRYSFYITNTSSVTFISLTPWVFRLETELNEATAGTDFRIGLLAQGQSSLRERLLTQNSNDKSTPLAASAVIRDPDLGYFLLTATSHGPIALTFEAPDIHFDLDRRSRSPTYDPEPDKPLIFFEPRPCYEPAHTLQQSSAMPTFIERQRHGKYKRLLQEEVRLSPATLTIITEAHKVISEETHRVGTAAAELFRRCEKLQLDLKNHIHKARDVATRIKAITSDDVEDGQSVIAANEKVEKRIHAARERQTELNNRIEDVRRKATRGSNRELSDKEKAWIDEVQTLDNKTDTKQAGGNALAKNSKEPWERFNEVKMLKEKLLAEINGMEGEDEVATPQNVKVPSEIRKAKMAQVMGLLDRESALVEAAKNRLERLSLS</sequence>
<evidence type="ECO:0000256" key="1">
    <source>
        <dbReference type="ARBA" id="ARBA00004567"/>
    </source>
</evidence>
<organism evidence="10 11">
    <name type="scientific">Hyaloscypha bicolor E</name>
    <dbReference type="NCBI Taxonomy" id="1095630"/>
    <lineage>
        <taxon>Eukaryota</taxon>
        <taxon>Fungi</taxon>
        <taxon>Dikarya</taxon>
        <taxon>Ascomycota</taxon>
        <taxon>Pezizomycotina</taxon>
        <taxon>Leotiomycetes</taxon>
        <taxon>Helotiales</taxon>
        <taxon>Hyaloscyphaceae</taxon>
        <taxon>Hyaloscypha</taxon>
        <taxon>Hyaloscypha bicolor</taxon>
    </lineage>
</organism>
<dbReference type="GeneID" id="36585292"/>
<dbReference type="PANTHER" id="PTHR13257:SF0">
    <property type="entry name" value="NUCLEAR PORE COMPLEX PROTEIN NUP88"/>
    <property type="match status" value="1"/>
</dbReference>
<keyword evidence="11" id="KW-1185">Reference proteome</keyword>
<evidence type="ECO:0000256" key="8">
    <source>
        <dbReference type="SAM" id="Coils"/>
    </source>
</evidence>
<dbReference type="GO" id="GO:0017056">
    <property type="term" value="F:structural constituent of nuclear pore"/>
    <property type="evidence" value="ECO:0007669"/>
    <property type="project" value="InterPro"/>
</dbReference>
<feature type="region of interest" description="Disordered" evidence="9">
    <location>
        <begin position="27"/>
        <end position="52"/>
    </location>
</feature>
<keyword evidence="8" id="KW-0175">Coiled coil</keyword>
<feature type="compositionally biased region" description="Polar residues" evidence="9">
    <location>
        <begin position="27"/>
        <end position="41"/>
    </location>
</feature>
<dbReference type="GO" id="GO:0006406">
    <property type="term" value="P:mRNA export from nucleus"/>
    <property type="evidence" value="ECO:0007669"/>
    <property type="project" value="TreeGrafter"/>
</dbReference>
<protein>
    <recommendedName>
        <fullName evidence="12">Nuclear pore complex protein An-Nup82</fullName>
    </recommendedName>
</protein>
<proteinExistence type="predicted"/>
<dbReference type="STRING" id="1095630.A0A2J6SW24"/>
<evidence type="ECO:0008006" key="12">
    <source>
        <dbReference type="Google" id="ProtNLM"/>
    </source>
</evidence>
<evidence type="ECO:0000256" key="3">
    <source>
        <dbReference type="ARBA" id="ARBA00022816"/>
    </source>
</evidence>
<evidence type="ECO:0000313" key="11">
    <source>
        <dbReference type="Proteomes" id="UP000235371"/>
    </source>
</evidence>
<keyword evidence="6" id="KW-0906">Nuclear pore complex</keyword>
<dbReference type="GO" id="GO:0000056">
    <property type="term" value="P:ribosomal small subunit export from nucleus"/>
    <property type="evidence" value="ECO:0007669"/>
    <property type="project" value="InterPro"/>
</dbReference>
<gene>
    <name evidence="10" type="ORF">K444DRAFT_568901</name>
</gene>
<dbReference type="InterPro" id="IPR037700">
    <property type="entry name" value="NUP88/NUP82"/>
</dbReference>
<feature type="compositionally biased region" description="Basic residues" evidence="9">
    <location>
        <begin position="43"/>
        <end position="52"/>
    </location>
</feature>
<evidence type="ECO:0000313" key="10">
    <source>
        <dbReference type="EMBL" id="PMD54980.1"/>
    </source>
</evidence>
<accession>A0A2J6SW24</accession>
<reference evidence="10 11" key="1">
    <citation type="submission" date="2016-04" db="EMBL/GenBank/DDBJ databases">
        <title>A degradative enzymes factory behind the ericoid mycorrhizal symbiosis.</title>
        <authorList>
            <consortium name="DOE Joint Genome Institute"/>
            <person name="Martino E."/>
            <person name="Morin E."/>
            <person name="Grelet G."/>
            <person name="Kuo A."/>
            <person name="Kohler A."/>
            <person name="Daghino S."/>
            <person name="Barry K."/>
            <person name="Choi C."/>
            <person name="Cichocki N."/>
            <person name="Clum A."/>
            <person name="Copeland A."/>
            <person name="Hainaut M."/>
            <person name="Haridas S."/>
            <person name="Labutti K."/>
            <person name="Lindquist E."/>
            <person name="Lipzen A."/>
            <person name="Khouja H.-R."/>
            <person name="Murat C."/>
            <person name="Ohm R."/>
            <person name="Olson A."/>
            <person name="Spatafora J."/>
            <person name="Veneault-Fourrey C."/>
            <person name="Henrissat B."/>
            <person name="Grigoriev I."/>
            <person name="Martin F."/>
            <person name="Perotto S."/>
        </authorList>
    </citation>
    <scope>NUCLEOTIDE SEQUENCE [LARGE SCALE GENOMIC DNA]</scope>
    <source>
        <strain evidence="10 11">E</strain>
    </source>
</reference>
<dbReference type="OrthoDB" id="341482at2759"/>
<keyword evidence="4" id="KW-0653">Protein transport</keyword>
<dbReference type="Proteomes" id="UP000235371">
    <property type="component" value="Unassembled WGS sequence"/>
</dbReference>
<keyword evidence="2" id="KW-0813">Transport</keyword>
<keyword evidence="7" id="KW-0539">Nucleus</keyword>
<keyword evidence="3" id="KW-0509">mRNA transport</keyword>
<keyword evidence="5" id="KW-0811">Translocation</keyword>
<dbReference type="GO" id="GO:0006606">
    <property type="term" value="P:protein import into nucleus"/>
    <property type="evidence" value="ECO:0007669"/>
    <property type="project" value="TreeGrafter"/>
</dbReference>
<dbReference type="PANTHER" id="PTHR13257">
    <property type="entry name" value="NUCLEOPORIN NUP84-RELATED"/>
    <property type="match status" value="1"/>
</dbReference>
<evidence type="ECO:0000256" key="9">
    <source>
        <dbReference type="SAM" id="MobiDB-lite"/>
    </source>
</evidence>
<name>A0A2J6SW24_9HELO</name>
<comment type="subcellular location">
    <subcellularLocation>
        <location evidence="1">Nucleus</location>
        <location evidence="1">Nuclear pore complex</location>
    </subcellularLocation>
</comment>
<evidence type="ECO:0000256" key="5">
    <source>
        <dbReference type="ARBA" id="ARBA00023010"/>
    </source>
</evidence>
<dbReference type="GO" id="GO:0000055">
    <property type="term" value="P:ribosomal large subunit export from nucleus"/>
    <property type="evidence" value="ECO:0007669"/>
    <property type="project" value="InterPro"/>
</dbReference>
<feature type="coiled-coil region" evidence="8">
    <location>
        <begin position="735"/>
        <end position="762"/>
    </location>
</feature>
<evidence type="ECO:0000256" key="4">
    <source>
        <dbReference type="ARBA" id="ARBA00022927"/>
    </source>
</evidence>
<dbReference type="GO" id="GO:0005643">
    <property type="term" value="C:nuclear pore"/>
    <property type="evidence" value="ECO:0007669"/>
    <property type="project" value="UniProtKB-SubCell"/>
</dbReference>
<evidence type="ECO:0000256" key="7">
    <source>
        <dbReference type="ARBA" id="ARBA00023242"/>
    </source>
</evidence>
<feature type="region of interest" description="Disordered" evidence="9">
    <location>
        <begin position="343"/>
        <end position="378"/>
    </location>
</feature>
<dbReference type="RefSeq" id="XP_024731884.1">
    <property type="nucleotide sequence ID" value="XM_024877215.1"/>
</dbReference>
<evidence type="ECO:0000256" key="6">
    <source>
        <dbReference type="ARBA" id="ARBA00023132"/>
    </source>
</evidence>
<dbReference type="AlphaFoldDB" id="A0A2J6SW24"/>